<feature type="chain" id="PRO_5030778328" evidence="1">
    <location>
        <begin position="32"/>
        <end position="536"/>
    </location>
</feature>
<reference evidence="4 5" key="1">
    <citation type="journal article" date="2015" name="Int. J. Syst. Evol. Microbiol.">
        <title>Sphingomonas hengshuiensis sp. nov., isolated from lake wetland.</title>
        <authorList>
            <person name="Wei S."/>
            <person name="Wang T."/>
            <person name="Liu H."/>
            <person name="Zhang C."/>
            <person name="Guo J."/>
            <person name="Wang Q."/>
            <person name="Liang K."/>
            <person name="Zhang Z."/>
        </authorList>
    </citation>
    <scope>NUCLEOTIDE SEQUENCE [LARGE SCALE GENOMIC DNA]</scope>
    <source>
        <strain evidence="4 5">WHSC-8</strain>
    </source>
</reference>
<feature type="domain" description="PhoD-like phosphatase metallophosphatase" evidence="2">
    <location>
        <begin position="162"/>
        <end position="504"/>
    </location>
</feature>
<dbReference type="SUPFAM" id="SSF56300">
    <property type="entry name" value="Metallo-dependent phosphatases"/>
    <property type="match status" value="1"/>
</dbReference>
<keyword evidence="1" id="KW-0732">Signal</keyword>
<accession>A0A7U4J6X8</accession>
<dbReference type="InterPro" id="IPR029052">
    <property type="entry name" value="Metallo-depent_PP-like"/>
</dbReference>
<dbReference type="InterPro" id="IPR018946">
    <property type="entry name" value="PhoD-like_MPP"/>
</dbReference>
<dbReference type="Gene3D" id="3.60.21.70">
    <property type="entry name" value="PhoD-like phosphatase"/>
    <property type="match status" value="1"/>
</dbReference>
<dbReference type="PANTHER" id="PTHR43606">
    <property type="entry name" value="PHOSPHATASE, PUTATIVE (AFU_ORTHOLOGUE AFUA_6G08710)-RELATED"/>
    <property type="match status" value="1"/>
</dbReference>
<dbReference type="PROSITE" id="PS51318">
    <property type="entry name" value="TAT"/>
    <property type="match status" value="1"/>
</dbReference>
<evidence type="ECO:0000313" key="5">
    <source>
        <dbReference type="Proteomes" id="UP000032300"/>
    </source>
</evidence>
<dbReference type="Proteomes" id="UP000032300">
    <property type="component" value="Chromosome"/>
</dbReference>
<dbReference type="PROSITE" id="PS51257">
    <property type="entry name" value="PROKAR_LIPOPROTEIN"/>
    <property type="match status" value="1"/>
</dbReference>
<dbReference type="CDD" id="cd07389">
    <property type="entry name" value="MPP_PhoD"/>
    <property type="match status" value="1"/>
</dbReference>
<dbReference type="PANTHER" id="PTHR43606:SF2">
    <property type="entry name" value="ALKALINE PHOSPHATASE FAMILY PROTEIN (AFU_ORTHOLOGUE AFUA_5G03860)"/>
    <property type="match status" value="1"/>
</dbReference>
<reference evidence="4 5" key="2">
    <citation type="submission" date="2015-02" db="EMBL/GenBank/DDBJ databases">
        <title>The complete genome of Sphingomonas hengshuiensis sp. WHSC-8 isolated from soil of Hengshui Lake.</title>
        <authorList>
            <person name="Wei S."/>
            <person name="Guo J."/>
            <person name="Su C."/>
            <person name="Wu R."/>
            <person name="Zhang Z."/>
            <person name="Liang K."/>
            <person name="Li H."/>
            <person name="Wang T."/>
            <person name="Liu H."/>
            <person name="Zhang C."/>
            <person name="Li Z."/>
            <person name="Wang Q."/>
            <person name="Meng J."/>
        </authorList>
    </citation>
    <scope>NUCLEOTIDE SEQUENCE [LARGE SCALE GENOMIC DNA]</scope>
    <source>
        <strain evidence="4 5">WHSC-8</strain>
    </source>
</reference>
<evidence type="ECO:0000259" key="2">
    <source>
        <dbReference type="Pfam" id="PF09423"/>
    </source>
</evidence>
<dbReference type="InterPro" id="IPR052900">
    <property type="entry name" value="Phospholipid_Metab_Enz"/>
</dbReference>
<dbReference type="EMBL" id="CP010836">
    <property type="protein sequence ID" value="AJP71388.1"/>
    <property type="molecule type" value="Genomic_DNA"/>
</dbReference>
<gene>
    <name evidence="4" type="ORF">TS85_05765</name>
</gene>
<dbReference type="Pfam" id="PF09423">
    <property type="entry name" value="PhoD"/>
    <property type="match status" value="1"/>
</dbReference>
<keyword evidence="5" id="KW-1185">Reference proteome</keyword>
<evidence type="ECO:0000259" key="3">
    <source>
        <dbReference type="Pfam" id="PF16655"/>
    </source>
</evidence>
<dbReference type="KEGG" id="sphi:TS85_05765"/>
<dbReference type="InterPro" id="IPR032093">
    <property type="entry name" value="PhoD_N"/>
</dbReference>
<evidence type="ECO:0000256" key="1">
    <source>
        <dbReference type="SAM" id="SignalP"/>
    </source>
</evidence>
<name>A0A7U4J6X8_9SPHN</name>
<dbReference type="Pfam" id="PF16655">
    <property type="entry name" value="PhoD_N"/>
    <property type="match status" value="1"/>
</dbReference>
<dbReference type="InterPro" id="IPR006311">
    <property type="entry name" value="TAT_signal"/>
</dbReference>
<dbReference type="AlphaFoldDB" id="A0A7U4J6X8"/>
<protein>
    <submittedName>
        <fullName evidence="4">Alkaline phosphatase</fullName>
    </submittedName>
</protein>
<dbReference type="OrthoDB" id="327733at2"/>
<feature type="domain" description="Phospholipase D N-terminal" evidence="3">
    <location>
        <begin position="53"/>
        <end position="149"/>
    </location>
</feature>
<feature type="signal peptide" evidence="1">
    <location>
        <begin position="1"/>
        <end position="31"/>
    </location>
</feature>
<organism evidence="4 5">
    <name type="scientific">Sphingomonas hengshuiensis</name>
    <dbReference type="NCBI Taxonomy" id="1609977"/>
    <lineage>
        <taxon>Bacteria</taxon>
        <taxon>Pseudomonadati</taxon>
        <taxon>Pseudomonadota</taxon>
        <taxon>Alphaproteobacteria</taxon>
        <taxon>Sphingomonadales</taxon>
        <taxon>Sphingomonadaceae</taxon>
        <taxon>Sphingomonas</taxon>
    </lineage>
</organism>
<sequence>MTGFDRRQLLLLLGSSTACLGAGALLSSAFAWDVPPPYNIEENPKFATTPFALGVASGDPAPDGFVIWTRLAPQPLDPHGGVIRKQMRVNWEVAEDERFQRVVRKGQKMAVPELAHAVHVELEGLQPDRHYWYRFQIAGHQSMVGRSRTLPLAATALDRVRFVAAGCQYYEEGHFTAWRRIAEEQIDFVFHYGDYIYEGPDWRIQNPGKPVPSTRFRFHNGPEIYSIDDYRARYALYKSDPDLQAAHAAHPFFMSFDDHEIDNNWASYTDENEMPPEIFALRRAGALQAYYENMPLRLSAFPKNGTMQMYRSARHGDLLNTFVLDTRQYRSNQANFDLRSPQTPEVFAPNRTITGFEQEAWLFDGLKQSPTRWNLIAQQVMLLNLLRRDTPEAAPMAGMDVWSGYMGSRRRLLSHIEKHRPGNVITISGDIHRHFAGDLIQDNGDGKIISSEFVATSITSGGDGELPDAPTLDALRSQNPHLKTMCNKRGYLLCDVTRDLWRGDLKIIDKVTQPNLPATIFASYVAEHGEPGLKPV</sequence>
<dbReference type="Gene3D" id="2.60.40.380">
    <property type="entry name" value="Purple acid phosphatase-like, N-terminal"/>
    <property type="match status" value="1"/>
</dbReference>
<dbReference type="RefSeq" id="WP_044330961.1">
    <property type="nucleotide sequence ID" value="NZ_CP010836.1"/>
</dbReference>
<proteinExistence type="predicted"/>
<dbReference type="InterPro" id="IPR038607">
    <property type="entry name" value="PhoD-like_sf"/>
</dbReference>
<evidence type="ECO:0000313" key="4">
    <source>
        <dbReference type="EMBL" id="AJP71388.1"/>
    </source>
</evidence>